<evidence type="ECO:0000256" key="4">
    <source>
        <dbReference type="ARBA" id="ARBA00022801"/>
    </source>
</evidence>
<accession>A0ABS7DE85</accession>
<dbReference type="HAMAP" id="MF_00651">
    <property type="entry name" value="Nuclease_YqgF"/>
    <property type="match status" value="1"/>
</dbReference>
<name>A0ABS7DE85_9GAMM</name>
<comment type="caution">
    <text evidence="7">The sequence shown here is derived from an EMBL/GenBank/DDBJ whole genome shotgun (WGS) entry which is preliminary data.</text>
</comment>
<gene>
    <name evidence="7" type="primary">ruvX</name>
    <name evidence="7" type="ORF">J5V48_01805</name>
</gene>
<dbReference type="SUPFAM" id="SSF53098">
    <property type="entry name" value="Ribonuclease H-like"/>
    <property type="match status" value="1"/>
</dbReference>
<keyword evidence="1 5" id="KW-0963">Cytoplasm</keyword>
<protein>
    <recommendedName>
        <fullName evidence="5">Putative pre-16S rRNA nuclease</fullName>
        <ecNumber evidence="5">3.1.-.-</ecNumber>
    </recommendedName>
</protein>
<dbReference type="Proteomes" id="UP000731465">
    <property type="component" value="Unassembled WGS sequence"/>
</dbReference>
<evidence type="ECO:0000256" key="1">
    <source>
        <dbReference type="ARBA" id="ARBA00022490"/>
    </source>
</evidence>
<reference evidence="7 8" key="1">
    <citation type="submission" date="2021-03" db="EMBL/GenBank/DDBJ databases">
        <title>Succinivibrio sp. nov. isolated from feces of cow.</title>
        <authorList>
            <person name="Choi J.-Y."/>
        </authorList>
    </citation>
    <scope>NUCLEOTIDE SEQUENCE [LARGE SCALE GENOMIC DNA]</scope>
    <source>
        <strain evidence="7 8">AGMB01872</strain>
    </source>
</reference>
<evidence type="ECO:0000256" key="3">
    <source>
        <dbReference type="ARBA" id="ARBA00022722"/>
    </source>
</evidence>
<comment type="function">
    <text evidence="5">Could be a nuclease involved in processing of the 5'-end of pre-16S rRNA.</text>
</comment>
<dbReference type="EMBL" id="JAGFNY010000003">
    <property type="protein sequence ID" value="MBW7569621.1"/>
    <property type="molecule type" value="Genomic_DNA"/>
</dbReference>
<dbReference type="InterPro" id="IPR005227">
    <property type="entry name" value="YqgF"/>
</dbReference>
<dbReference type="SMART" id="SM00732">
    <property type="entry name" value="YqgFc"/>
    <property type="match status" value="1"/>
</dbReference>
<evidence type="ECO:0000256" key="5">
    <source>
        <dbReference type="HAMAP-Rule" id="MF_00651"/>
    </source>
</evidence>
<dbReference type="InterPro" id="IPR006641">
    <property type="entry name" value="YqgF/RNaseH-like_dom"/>
</dbReference>
<keyword evidence="3 5" id="KW-0540">Nuclease</keyword>
<dbReference type="Pfam" id="PF03652">
    <property type="entry name" value="RuvX"/>
    <property type="match status" value="1"/>
</dbReference>
<feature type="domain" description="YqgF/RNase H-like" evidence="6">
    <location>
        <begin position="2"/>
        <end position="102"/>
    </location>
</feature>
<organism evidence="7 8">
    <name type="scientific">Succinivibrio faecicola</name>
    <dbReference type="NCBI Taxonomy" id="2820300"/>
    <lineage>
        <taxon>Bacteria</taxon>
        <taxon>Pseudomonadati</taxon>
        <taxon>Pseudomonadota</taxon>
        <taxon>Gammaproteobacteria</taxon>
        <taxon>Aeromonadales</taxon>
        <taxon>Succinivibrionaceae</taxon>
        <taxon>Succinivibrio</taxon>
    </lineage>
</organism>
<dbReference type="InterPro" id="IPR037027">
    <property type="entry name" value="YqgF/RNaseH-like_dom_sf"/>
</dbReference>
<evidence type="ECO:0000313" key="7">
    <source>
        <dbReference type="EMBL" id="MBW7569621.1"/>
    </source>
</evidence>
<dbReference type="RefSeq" id="WP_219936401.1">
    <property type="nucleotide sequence ID" value="NZ_JAGFNY010000003.1"/>
</dbReference>
<evidence type="ECO:0000259" key="6">
    <source>
        <dbReference type="SMART" id="SM00732"/>
    </source>
</evidence>
<keyword evidence="2 5" id="KW-0690">Ribosome biogenesis</keyword>
<keyword evidence="8" id="KW-1185">Reference proteome</keyword>
<dbReference type="PANTHER" id="PTHR33317">
    <property type="entry name" value="POLYNUCLEOTIDYL TRANSFERASE, RIBONUCLEASE H-LIKE SUPERFAMILY PROTEIN"/>
    <property type="match status" value="1"/>
</dbReference>
<dbReference type="NCBIfam" id="TIGR00250">
    <property type="entry name" value="RNAse_H_YqgF"/>
    <property type="match status" value="1"/>
</dbReference>
<dbReference type="InterPro" id="IPR012337">
    <property type="entry name" value="RNaseH-like_sf"/>
</dbReference>
<dbReference type="CDD" id="cd16964">
    <property type="entry name" value="YqgF"/>
    <property type="match status" value="1"/>
</dbReference>
<dbReference type="Gene3D" id="3.30.420.140">
    <property type="entry name" value="YqgF/RNase H-like domain"/>
    <property type="match status" value="1"/>
</dbReference>
<comment type="similarity">
    <text evidence="5">Belongs to the YqgF HJR family.</text>
</comment>
<sequence>MSFVLCFDFGVNHIGAAVGNTVTKSANPLKEIKAKDGIPNELELQKTVKDWQPSVFVVGLPLNMDGTEQLMTKRARKFGNRLKEKFKIPVEFVDERLTSKEAKGQIFEQGGFRALAKDKGAIDSLAAVTILEQYFYENEH</sequence>
<comment type="subcellular location">
    <subcellularLocation>
        <location evidence="5">Cytoplasm</location>
    </subcellularLocation>
</comment>
<dbReference type="EC" id="3.1.-.-" evidence="5"/>
<keyword evidence="4 5" id="KW-0378">Hydrolase</keyword>
<evidence type="ECO:0000256" key="2">
    <source>
        <dbReference type="ARBA" id="ARBA00022517"/>
    </source>
</evidence>
<evidence type="ECO:0000313" key="8">
    <source>
        <dbReference type="Proteomes" id="UP000731465"/>
    </source>
</evidence>
<dbReference type="PANTHER" id="PTHR33317:SF4">
    <property type="entry name" value="POLYNUCLEOTIDYL TRANSFERASE, RIBONUCLEASE H-LIKE SUPERFAMILY PROTEIN"/>
    <property type="match status" value="1"/>
</dbReference>
<proteinExistence type="inferred from homology"/>